<dbReference type="SUPFAM" id="SSF57959">
    <property type="entry name" value="Leucine zipper domain"/>
    <property type="match status" value="1"/>
</dbReference>
<keyword evidence="5" id="KW-1185">Reference proteome</keyword>
<protein>
    <submittedName>
        <fullName evidence="6">BZIP domain-containing protein</fullName>
    </submittedName>
</protein>
<accession>A0A0R3TKV0</accession>
<dbReference type="InterPro" id="IPR031106">
    <property type="entry name" value="C/EBP"/>
</dbReference>
<dbReference type="PANTHER" id="PTHR23334:SF20">
    <property type="entry name" value="BASIC LEUCINE ZIPPER 24"/>
    <property type="match status" value="1"/>
</dbReference>
<feature type="coiled-coil region" evidence="1">
    <location>
        <begin position="173"/>
        <end position="210"/>
    </location>
</feature>
<dbReference type="Pfam" id="PF07716">
    <property type="entry name" value="bZIP_2"/>
    <property type="match status" value="1"/>
</dbReference>
<organism evidence="6">
    <name type="scientific">Rodentolepis nana</name>
    <name type="common">Dwarf tapeworm</name>
    <name type="synonym">Hymenolepis nana</name>
    <dbReference type="NCBI Taxonomy" id="102285"/>
    <lineage>
        <taxon>Eukaryota</taxon>
        <taxon>Metazoa</taxon>
        <taxon>Spiralia</taxon>
        <taxon>Lophotrochozoa</taxon>
        <taxon>Platyhelminthes</taxon>
        <taxon>Cestoda</taxon>
        <taxon>Eucestoda</taxon>
        <taxon>Cyclophyllidea</taxon>
        <taxon>Hymenolepididae</taxon>
        <taxon>Rodentolepis</taxon>
    </lineage>
</organism>
<feature type="region of interest" description="Disordered" evidence="2">
    <location>
        <begin position="114"/>
        <end position="144"/>
    </location>
</feature>
<feature type="domain" description="BZIP" evidence="3">
    <location>
        <begin position="155"/>
        <end position="218"/>
    </location>
</feature>
<evidence type="ECO:0000313" key="5">
    <source>
        <dbReference type="Proteomes" id="UP000278807"/>
    </source>
</evidence>
<dbReference type="GO" id="GO:0000981">
    <property type="term" value="F:DNA-binding transcription factor activity, RNA polymerase II-specific"/>
    <property type="evidence" value="ECO:0007669"/>
    <property type="project" value="TreeGrafter"/>
</dbReference>
<evidence type="ECO:0000259" key="3">
    <source>
        <dbReference type="PROSITE" id="PS50217"/>
    </source>
</evidence>
<evidence type="ECO:0000256" key="1">
    <source>
        <dbReference type="SAM" id="Coils"/>
    </source>
</evidence>
<evidence type="ECO:0000256" key="2">
    <source>
        <dbReference type="SAM" id="MobiDB-lite"/>
    </source>
</evidence>
<dbReference type="WBParaSite" id="HNAJ_0000782701-mRNA-1">
    <property type="protein sequence ID" value="HNAJ_0000782701-mRNA-1"/>
    <property type="gene ID" value="HNAJ_0000782701"/>
</dbReference>
<dbReference type="Proteomes" id="UP000278807">
    <property type="component" value="Unassembled WGS sequence"/>
</dbReference>
<dbReference type="EMBL" id="UZAE01012135">
    <property type="protein sequence ID" value="VDO03683.1"/>
    <property type="molecule type" value="Genomic_DNA"/>
</dbReference>
<sequence>MQRQGFNPNQMSSPYSFYNTLYSADPPYDSGRSYEMPPYQMNFEPLESTATDPIAGFYYENRPVLYFDYTMSGIPMTNLGNSAFHNDTSTNNFDFGQSSQRMIRSEETLQNDMKFKQHKRNQSPSKHKETSPFSPPMPETNRGTISKKSTIRNLDMEKELRRLRNNEASRKSRREKKRRFIEIERRVEEMKASNKNLAEFVQELDSIIEETKAVLFTVRGNENS</sequence>
<gene>
    <name evidence="4" type="ORF">HNAJ_LOCUS7823</name>
</gene>
<dbReference type="OrthoDB" id="6272927at2759"/>
<keyword evidence="1" id="KW-0175">Coiled coil</keyword>
<reference evidence="6" key="1">
    <citation type="submission" date="2017-02" db="UniProtKB">
        <authorList>
            <consortium name="WormBaseParasite"/>
        </authorList>
    </citation>
    <scope>IDENTIFICATION</scope>
</reference>
<dbReference type="PANTHER" id="PTHR23334">
    <property type="entry name" value="CCAAT/ENHANCER BINDING PROTEIN"/>
    <property type="match status" value="1"/>
</dbReference>
<name>A0A0R3TKV0_RODNA</name>
<evidence type="ECO:0000313" key="4">
    <source>
        <dbReference type="EMBL" id="VDO03683.1"/>
    </source>
</evidence>
<dbReference type="Gene3D" id="1.20.5.170">
    <property type="match status" value="1"/>
</dbReference>
<dbReference type="AlphaFoldDB" id="A0A0R3TKV0"/>
<dbReference type="SMART" id="SM00338">
    <property type="entry name" value="BRLZ"/>
    <property type="match status" value="1"/>
</dbReference>
<dbReference type="PROSITE" id="PS50217">
    <property type="entry name" value="BZIP"/>
    <property type="match status" value="1"/>
</dbReference>
<dbReference type="InterPro" id="IPR004827">
    <property type="entry name" value="bZIP"/>
</dbReference>
<dbReference type="InterPro" id="IPR046347">
    <property type="entry name" value="bZIP_sf"/>
</dbReference>
<dbReference type="GO" id="GO:0006351">
    <property type="term" value="P:DNA-templated transcription"/>
    <property type="evidence" value="ECO:0007669"/>
    <property type="project" value="InterPro"/>
</dbReference>
<evidence type="ECO:0000313" key="6">
    <source>
        <dbReference type="WBParaSite" id="HNAJ_0000782701-mRNA-1"/>
    </source>
</evidence>
<dbReference type="GO" id="GO:0000978">
    <property type="term" value="F:RNA polymerase II cis-regulatory region sequence-specific DNA binding"/>
    <property type="evidence" value="ECO:0007669"/>
    <property type="project" value="TreeGrafter"/>
</dbReference>
<proteinExistence type="predicted"/>
<reference evidence="4 5" key="2">
    <citation type="submission" date="2018-11" db="EMBL/GenBank/DDBJ databases">
        <authorList>
            <consortium name="Pathogen Informatics"/>
        </authorList>
    </citation>
    <scope>NUCLEOTIDE SEQUENCE [LARGE SCALE GENOMIC DNA]</scope>
</reference>